<feature type="region of interest" description="Disordered" evidence="1">
    <location>
        <begin position="26"/>
        <end position="46"/>
    </location>
</feature>
<gene>
    <name evidence="3" type="ORF">GLOIN_2v1600448</name>
    <name evidence="2" type="ORF">GLOIN_2v1623742</name>
</gene>
<protein>
    <recommendedName>
        <fullName evidence="5">CCHC-type domain-containing protein</fullName>
    </recommendedName>
</protein>
<keyword evidence="4" id="KW-1185">Reference proteome</keyword>
<evidence type="ECO:0000256" key="1">
    <source>
        <dbReference type="SAM" id="MobiDB-lite"/>
    </source>
</evidence>
<dbReference type="GO" id="GO:0008270">
    <property type="term" value="F:zinc ion binding"/>
    <property type="evidence" value="ECO:0007669"/>
    <property type="project" value="InterPro"/>
</dbReference>
<dbReference type="VEuPathDB" id="FungiDB:RhiirFUN_021950"/>
<sequence>MCESIIYKCEKLDIKDAFEFIEDQLDQNEIPENQESQGTSNDQEETNNIEDYYDFRQTYLKSLLNSVPKEMIKEVWRIIPYMVPSSYQHIIILNDGTHLCTCLLLPIHDDNIDQRIYLNPRHINHVQEVEICYYTQKKVDYGRIMGHFKKALNYSFDNNDQKNLDDIILAYIAEKETIMTQLERGNVLKDNNTNNQLKLSDGLTYDVDDIGNPLKRQGKGRPATKRLKACNEQKNKASTTQKSQKENVLYEENIENSNGRKCGLCHKMGHYAPKCPNKKNV</sequence>
<evidence type="ECO:0000313" key="2">
    <source>
        <dbReference type="EMBL" id="POG69725.1"/>
    </source>
</evidence>
<dbReference type="EMBL" id="AUPC02000100">
    <property type="protein sequence ID" value="POG72101.1"/>
    <property type="molecule type" value="Genomic_DNA"/>
</dbReference>
<dbReference type="SUPFAM" id="SSF57756">
    <property type="entry name" value="Retrovirus zinc finger-like domains"/>
    <property type="match status" value="1"/>
</dbReference>
<reference evidence="3 4" key="2">
    <citation type="journal article" date="2018" name="New Phytol.">
        <title>High intraspecific genome diversity in the model arbuscular mycorrhizal symbiont Rhizophagus irregularis.</title>
        <authorList>
            <person name="Chen E.C.H."/>
            <person name="Morin E."/>
            <person name="Beaudet D."/>
            <person name="Noel J."/>
            <person name="Yildirir G."/>
            <person name="Ndikumana S."/>
            <person name="Charron P."/>
            <person name="St-Onge C."/>
            <person name="Giorgi J."/>
            <person name="Kruger M."/>
            <person name="Marton T."/>
            <person name="Ropars J."/>
            <person name="Grigoriev I.V."/>
            <person name="Hainaut M."/>
            <person name="Henrissat B."/>
            <person name="Roux C."/>
            <person name="Martin F."/>
            <person name="Corradi N."/>
        </authorList>
    </citation>
    <scope>NUCLEOTIDE SEQUENCE [LARGE SCALE GENOMIC DNA]</scope>
    <source>
        <strain evidence="4">DAOM 181602 / DAOM 197198 / MUCL 43194</strain>
        <strain evidence="3">DAOM 197198</strain>
    </source>
</reference>
<name>A0A2P4Q358_RHIID</name>
<accession>A0A2P4Q358</accession>
<proteinExistence type="predicted"/>
<reference evidence="3 4" key="1">
    <citation type="journal article" date="2013" name="Proc. Natl. Acad. Sci. U.S.A.">
        <title>Genome of an arbuscular mycorrhizal fungus provides insight into the oldest plant symbiosis.</title>
        <authorList>
            <person name="Tisserant E."/>
            <person name="Malbreil M."/>
            <person name="Kuo A."/>
            <person name="Kohler A."/>
            <person name="Symeonidi A."/>
            <person name="Balestrini R."/>
            <person name="Charron P."/>
            <person name="Duensing N."/>
            <person name="Frei Dit Frey N."/>
            <person name="Gianinazzi-Pearson V."/>
            <person name="Gilbert L.B."/>
            <person name="Handa Y."/>
            <person name="Herr J.R."/>
            <person name="Hijri M."/>
            <person name="Koul R."/>
            <person name="Kawaguchi M."/>
            <person name="Krajinski F."/>
            <person name="Lammers P.J."/>
            <person name="Masclaux F.G."/>
            <person name="Murat C."/>
            <person name="Morin E."/>
            <person name="Ndikumana S."/>
            <person name="Pagni M."/>
            <person name="Petitpierre D."/>
            <person name="Requena N."/>
            <person name="Rosikiewicz P."/>
            <person name="Riley R."/>
            <person name="Saito K."/>
            <person name="San Clemente H."/>
            <person name="Shapiro H."/>
            <person name="van Tuinen D."/>
            <person name="Becard G."/>
            <person name="Bonfante P."/>
            <person name="Paszkowski U."/>
            <person name="Shachar-Hill Y.Y."/>
            <person name="Tuskan G.A."/>
            <person name="Young P.W."/>
            <person name="Sanders I.R."/>
            <person name="Henrissat B."/>
            <person name="Rensing S.A."/>
            <person name="Grigoriev I.V."/>
            <person name="Corradi N."/>
            <person name="Roux C."/>
            <person name="Martin F."/>
        </authorList>
    </citation>
    <scope>NUCLEOTIDE SEQUENCE [LARGE SCALE GENOMIC DNA]</scope>
    <source>
        <strain evidence="4">DAOM 181602 / DAOM 197198 / MUCL 43194</strain>
        <strain evidence="3">DAOM 197198</strain>
    </source>
</reference>
<dbReference type="AlphaFoldDB" id="A0A2P4Q358"/>
<dbReference type="EMBL" id="AUPC02000131">
    <property type="protein sequence ID" value="POG69725.1"/>
    <property type="molecule type" value="Genomic_DNA"/>
</dbReference>
<evidence type="ECO:0000313" key="4">
    <source>
        <dbReference type="Proteomes" id="UP000018888"/>
    </source>
</evidence>
<dbReference type="GO" id="GO:0003676">
    <property type="term" value="F:nucleic acid binding"/>
    <property type="evidence" value="ECO:0007669"/>
    <property type="project" value="InterPro"/>
</dbReference>
<evidence type="ECO:0000313" key="3">
    <source>
        <dbReference type="EMBL" id="POG72101.1"/>
    </source>
</evidence>
<organism evidence="3 4">
    <name type="scientific">Rhizophagus irregularis (strain DAOM 181602 / DAOM 197198 / MUCL 43194)</name>
    <name type="common">Arbuscular mycorrhizal fungus</name>
    <name type="synonym">Glomus intraradices</name>
    <dbReference type="NCBI Taxonomy" id="747089"/>
    <lineage>
        <taxon>Eukaryota</taxon>
        <taxon>Fungi</taxon>
        <taxon>Fungi incertae sedis</taxon>
        <taxon>Mucoromycota</taxon>
        <taxon>Glomeromycotina</taxon>
        <taxon>Glomeromycetes</taxon>
        <taxon>Glomerales</taxon>
        <taxon>Glomeraceae</taxon>
        <taxon>Rhizophagus</taxon>
    </lineage>
</organism>
<evidence type="ECO:0008006" key="5">
    <source>
        <dbReference type="Google" id="ProtNLM"/>
    </source>
</evidence>
<feature type="compositionally biased region" description="Polar residues" evidence="1">
    <location>
        <begin position="30"/>
        <end position="41"/>
    </location>
</feature>
<dbReference type="Proteomes" id="UP000018888">
    <property type="component" value="Unassembled WGS sequence"/>
</dbReference>
<dbReference type="InterPro" id="IPR036875">
    <property type="entry name" value="Znf_CCHC_sf"/>
</dbReference>
<comment type="caution">
    <text evidence="3">The sequence shown here is derived from an EMBL/GenBank/DDBJ whole genome shotgun (WGS) entry which is preliminary data.</text>
</comment>